<keyword evidence="3" id="KW-1185">Reference proteome</keyword>
<name>A0ABU6QRK0_9FABA</name>
<feature type="region of interest" description="Disordered" evidence="1">
    <location>
        <begin position="1"/>
        <end position="70"/>
    </location>
</feature>
<accession>A0ABU6QRK0</accession>
<feature type="compositionally biased region" description="Polar residues" evidence="1">
    <location>
        <begin position="35"/>
        <end position="48"/>
    </location>
</feature>
<evidence type="ECO:0000313" key="3">
    <source>
        <dbReference type="Proteomes" id="UP001341840"/>
    </source>
</evidence>
<feature type="compositionally biased region" description="Low complexity" evidence="1">
    <location>
        <begin position="54"/>
        <end position="66"/>
    </location>
</feature>
<evidence type="ECO:0000256" key="1">
    <source>
        <dbReference type="SAM" id="MobiDB-lite"/>
    </source>
</evidence>
<proteinExistence type="predicted"/>
<dbReference type="EMBL" id="JASCZI010001156">
    <property type="protein sequence ID" value="MED6114423.1"/>
    <property type="molecule type" value="Genomic_DNA"/>
</dbReference>
<reference evidence="2 3" key="1">
    <citation type="journal article" date="2023" name="Plants (Basel)">
        <title>Bridging the Gap: Combining Genomics and Transcriptomics Approaches to Understand Stylosanthes scabra, an Orphan Legume from the Brazilian Caatinga.</title>
        <authorList>
            <person name="Ferreira-Neto J.R.C."/>
            <person name="da Silva M.D."/>
            <person name="Binneck E."/>
            <person name="de Melo N.F."/>
            <person name="da Silva R.H."/>
            <person name="de Melo A.L.T.M."/>
            <person name="Pandolfi V."/>
            <person name="Bustamante F.O."/>
            <person name="Brasileiro-Vidal A.C."/>
            <person name="Benko-Iseppon A.M."/>
        </authorList>
    </citation>
    <scope>NUCLEOTIDE SEQUENCE [LARGE SCALE GENOMIC DNA]</scope>
    <source>
        <tissue evidence="2">Leaves</tissue>
    </source>
</reference>
<feature type="compositionally biased region" description="Acidic residues" evidence="1">
    <location>
        <begin position="11"/>
        <end position="25"/>
    </location>
</feature>
<gene>
    <name evidence="2" type="ORF">PIB30_080095</name>
</gene>
<comment type="caution">
    <text evidence="2">The sequence shown here is derived from an EMBL/GenBank/DDBJ whole genome shotgun (WGS) entry which is preliminary data.</text>
</comment>
<evidence type="ECO:0000313" key="2">
    <source>
        <dbReference type="EMBL" id="MED6114423.1"/>
    </source>
</evidence>
<sequence>MNKRIRRDALDSEDSQEQVAEEQEEQTPPLDDFDSSANSSVNGPSQGLGNELQANATSADASGASAGKKRKHMDILEKMVEIVHLSIKAQEKNAQILADAIYGVNDRFKLGEKLESLGFCDDEVVQVVLKISENPNLCSVFWGLTDTQQSLFIRTILGSN</sequence>
<protein>
    <submittedName>
        <fullName evidence="2">Uncharacterized protein</fullName>
    </submittedName>
</protein>
<organism evidence="2 3">
    <name type="scientific">Stylosanthes scabra</name>
    <dbReference type="NCBI Taxonomy" id="79078"/>
    <lineage>
        <taxon>Eukaryota</taxon>
        <taxon>Viridiplantae</taxon>
        <taxon>Streptophyta</taxon>
        <taxon>Embryophyta</taxon>
        <taxon>Tracheophyta</taxon>
        <taxon>Spermatophyta</taxon>
        <taxon>Magnoliopsida</taxon>
        <taxon>eudicotyledons</taxon>
        <taxon>Gunneridae</taxon>
        <taxon>Pentapetalae</taxon>
        <taxon>rosids</taxon>
        <taxon>fabids</taxon>
        <taxon>Fabales</taxon>
        <taxon>Fabaceae</taxon>
        <taxon>Papilionoideae</taxon>
        <taxon>50 kb inversion clade</taxon>
        <taxon>dalbergioids sensu lato</taxon>
        <taxon>Dalbergieae</taxon>
        <taxon>Pterocarpus clade</taxon>
        <taxon>Stylosanthes</taxon>
    </lineage>
</organism>
<dbReference type="Proteomes" id="UP001341840">
    <property type="component" value="Unassembled WGS sequence"/>
</dbReference>